<dbReference type="PANTHER" id="PTHR43377:SF6">
    <property type="entry name" value="GFO_IDH_MOCA-LIKE OXIDOREDUCTASE N-TERMINAL DOMAIN-CONTAINING PROTEIN"/>
    <property type="match status" value="1"/>
</dbReference>
<dbReference type="Gene3D" id="3.30.360.10">
    <property type="entry name" value="Dihydrodipicolinate Reductase, domain 2"/>
    <property type="match status" value="1"/>
</dbReference>
<dbReference type="InterPro" id="IPR036291">
    <property type="entry name" value="NAD(P)-bd_dom_sf"/>
</dbReference>
<dbReference type="GO" id="GO:0000166">
    <property type="term" value="F:nucleotide binding"/>
    <property type="evidence" value="ECO:0007669"/>
    <property type="project" value="InterPro"/>
</dbReference>
<gene>
    <name evidence="3" type="ORF">EDC14_100842</name>
</gene>
<dbReference type="InterPro" id="IPR055170">
    <property type="entry name" value="GFO_IDH_MocA-like_dom"/>
</dbReference>
<dbReference type="Pfam" id="PF22725">
    <property type="entry name" value="GFO_IDH_MocA_C3"/>
    <property type="match status" value="1"/>
</dbReference>
<dbReference type="OrthoDB" id="9815825at2"/>
<evidence type="ECO:0000313" key="4">
    <source>
        <dbReference type="Proteomes" id="UP000295008"/>
    </source>
</evidence>
<dbReference type="PANTHER" id="PTHR43377">
    <property type="entry name" value="BILIVERDIN REDUCTASE A"/>
    <property type="match status" value="1"/>
</dbReference>
<organism evidence="3 4">
    <name type="scientific">Hydrogenispora ethanolica</name>
    <dbReference type="NCBI Taxonomy" id="1082276"/>
    <lineage>
        <taxon>Bacteria</taxon>
        <taxon>Bacillati</taxon>
        <taxon>Bacillota</taxon>
        <taxon>Hydrogenispora</taxon>
    </lineage>
</organism>
<reference evidence="3 4" key="1">
    <citation type="submission" date="2019-03" db="EMBL/GenBank/DDBJ databases">
        <title>Genomic Encyclopedia of Type Strains, Phase IV (KMG-IV): sequencing the most valuable type-strain genomes for metagenomic binning, comparative biology and taxonomic classification.</title>
        <authorList>
            <person name="Goeker M."/>
        </authorList>
    </citation>
    <scope>NUCLEOTIDE SEQUENCE [LARGE SCALE GENOMIC DNA]</scope>
    <source>
        <strain evidence="3 4">LX-B</strain>
    </source>
</reference>
<dbReference type="Pfam" id="PF01408">
    <property type="entry name" value="GFO_IDH_MocA"/>
    <property type="match status" value="1"/>
</dbReference>
<dbReference type="Gene3D" id="3.40.50.720">
    <property type="entry name" value="NAD(P)-binding Rossmann-like Domain"/>
    <property type="match status" value="1"/>
</dbReference>
<dbReference type="EMBL" id="SLUN01000008">
    <property type="protein sequence ID" value="TCL70897.1"/>
    <property type="molecule type" value="Genomic_DNA"/>
</dbReference>
<name>A0A4V2QF78_HYDET</name>
<accession>A0A4V2QF78</accession>
<feature type="domain" description="Gfo/Idh/MocA-like oxidoreductase N-terminal" evidence="1">
    <location>
        <begin position="4"/>
        <end position="119"/>
    </location>
</feature>
<evidence type="ECO:0000259" key="2">
    <source>
        <dbReference type="Pfam" id="PF22725"/>
    </source>
</evidence>
<dbReference type="AlphaFoldDB" id="A0A4V2QF78"/>
<comment type="caution">
    <text evidence="3">The sequence shown here is derived from an EMBL/GenBank/DDBJ whole genome shotgun (WGS) entry which is preliminary data.</text>
</comment>
<dbReference type="SUPFAM" id="SSF51735">
    <property type="entry name" value="NAD(P)-binding Rossmann-fold domains"/>
    <property type="match status" value="1"/>
</dbReference>
<protein>
    <submittedName>
        <fullName evidence="3">Putative dehydrogenase</fullName>
    </submittedName>
</protein>
<dbReference type="RefSeq" id="WP_132013870.1">
    <property type="nucleotide sequence ID" value="NZ_SLUN01000008.1"/>
</dbReference>
<dbReference type="InterPro" id="IPR000683">
    <property type="entry name" value="Gfo/Idh/MocA-like_OxRdtase_N"/>
</dbReference>
<proteinExistence type="predicted"/>
<dbReference type="Proteomes" id="UP000295008">
    <property type="component" value="Unassembled WGS sequence"/>
</dbReference>
<keyword evidence="4" id="KW-1185">Reference proteome</keyword>
<evidence type="ECO:0000313" key="3">
    <source>
        <dbReference type="EMBL" id="TCL70897.1"/>
    </source>
</evidence>
<dbReference type="InterPro" id="IPR051450">
    <property type="entry name" value="Gfo/Idh/MocA_Oxidoreductases"/>
</dbReference>
<evidence type="ECO:0000259" key="1">
    <source>
        <dbReference type="Pfam" id="PF01408"/>
    </source>
</evidence>
<dbReference type="SUPFAM" id="SSF55347">
    <property type="entry name" value="Glyceraldehyde-3-phosphate dehydrogenase-like, C-terminal domain"/>
    <property type="match status" value="1"/>
</dbReference>
<feature type="domain" description="GFO/IDH/MocA-like oxidoreductase" evidence="2">
    <location>
        <begin position="128"/>
        <end position="236"/>
    </location>
</feature>
<sequence>MRTKVAVIGAGNWGTNLIKTLYPLGVLAAVADQSEAGRTNLKKVYPDLNVCSELGKLLDSDIQAVLIATPAPTHYRIAREALWAGKDVFIEKPMTLRMAEADELAAFAEKENQILMIGHLLLYQPAVQWLKAYLDSGLLGELSSLHQERLSLGRARETESVLWDLGVHDLAVMLYLTGTHPVVGRVSGQQRLRSGIEDDIYLHLMFDGNIQAHLHASWIWPVRRRQLTLTGAKGMLVYDEMAQTVTLHRNGIHKKDLSAWDEGTERVFQGEGAPLIREMEHFLQCVRDRKQPLSDGRSGAAVIKVLEEVSQKLRGESEYVLSIV</sequence>